<feature type="transmembrane region" description="Helical" evidence="11">
    <location>
        <begin position="156"/>
        <end position="177"/>
    </location>
</feature>
<dbReference type="GO" id="GO:0034040">
    <property type="term" value="F:ATPase-coupled lipid transmembrane transporter activity"/>
    <property type="evidence" value="ECO:0007669"/>
    <property type="project" value="InterPro"/>
</dbReference>
<keyword evidence="8 11" id="KW-1133">Transmembrane helix</keyword>
<evidence type="ECO:0000256" key="9">
    <source>
        <dbReference type="ARBA" id="ARBA00023055"/>
    </source>
</evidence>
<dbReference type="PANTHER" id="PTHR43394:SF1">
    <property type="entry name" value="ATP-BINDING CASSETTE SUB-FAMILY B MEMBER 10, MITOCHONDRIAL"/>
    <property type="match status" value="1"/>
</dbReference>
<keyword evidence="7" id="KW-1278">Translocase</keyword>
<dbReference type="InterPro" id="IPR039421">
    <property type="entry name" value="Type_1_exporter"/>
</dbReference>
<evidence type="ECO:0000256" key="5">
    <source>
        <dbReference type="ARBA" id="ARBA00022741"/>
    </source>
</evidence>
<keyword evidence="3" id="KW-1003">Cell membrane</keyword>
<accession>W4LN50</accession>
<dbReference type="AlphaFoldDB" id="W4LN50"/>
<evidence type="ECO:0000256" key="6">
    <source>
        <dbReference type="ARBA" id="ARBA00022840"/>
    </source>
</evidence>
<keyword evidence="2" id="KW-0813">Transport</keyword>
<evidence type="ECO:0000256" key="2">
    <source>
        <dbReference type="ARBA" id="ARBA00022448"/>
    </source>
</evidence>
<dbReference type="GO" id="GO:0015421">
    <property type="term" value="F:ABC-type oligopeptide transporter activity"/>
    <property type="evidence" value="ECO:0007669"/>
    <property type="project" value="TreeGrafter"/>
</dbReference>
<dbReference type="CDD" id="cd18552">
    <property type="entry name" value="ABC_6TM_MsbA_like"/>
    <property type="match status" value="1"/>
</dbReference>
<comment type="subcellular location">
    <subcellularLocation>
        <location evidence="1">Cell membrane</location>
        <topology evidence="1">Multi-pass membrane protein</topology>
    </subcellularLocation>
</comment>
<reference evidence="14 15" key="1">
    <citation type="journal article" date="2014" name="Nature">
        <title>An environmental bacterial taxon with a large and distinct metabolic repertoire.</title>
        <authorList>
            <person name="Wilson M.C."/>
            <person name="Mori T."/>
            <person name="Ruckert C."/>
            <person name="Uria A.R."/>
            <person name="Helf M.J."/>
            <person name="Takada K."/>
            <person name="Gernert C."/>
            <person name="Steffens U.A."/>
            <person name="Heycke N."/>
            <person name="Schmitt S."/>
            <person name="Rinke C."/>
            <person name="Helfrich E.J."/>
            <person name="Brachmann A.O."/>
            <person name="Gurgui C."/>
            <person name="Wakimoto T."/>
            <person name="Kracht M."/>
            <person name="Crusemann M."/>
            <person name="Hentschel U."/>
            <person name="Abe I."/>
            <person name="Matsunaga S."/>
            <person name="Kalinowski J."/>
            <person name="Takeyama H."/>
            <person name="Piel J."/>
        </authorList>
    </citation>
    <scope>NUCLEOTIDE SEQUENCE [LARGE SCALE GENOMIC DNA]</scope>
    <source>
        <strain evidence="15">TSY1</strain>
    </source>
</reference>
<dbReference type="Gene3D" id="1.20.1560.10">
    <property type="entry name" value="ABC transporter type 1, transmembrane domain"/>
    <property type="match status" value="1"/>
</dbReference>
<dbReference type="Proteomes" id="UP000019141">
    <property type="component" value="Unassembled WGS sequence"/>
</dbReference>
<dbReference type="SMART" id="SM00382">
    <property type="entry name" value="AAA"/>
    <property type="match status" value="1"/>
</dbReference>
<comment type="caution">
    <text evidence="14">The sequence shown here is derived from an EMBL/GenBank/DDBJ whole genome shotgun (WGS) entry which is preliminary data.</text>
</comment>
<sequence length="598" mass="66396">MKTYRRLFAYIAPYRAYLAVSIVAGLLVSGLTALAALLVKPVLDDIFVRQDTAKLYFFPLLIIGLYAARGLSHYVHSYFIQLLGQRVIRDLRNELFAHMQWLPLAYFHTHHTGTLMSRIIHDISLMQQAVSTAVNSLLRQSVTMLALIGVAFYRDWFLATCAILVLPLASFFVVEIGRRLRRLSRHSQEEMGRLSLLLEEVLSSIAVVKGFGRERYESERFEQRNAAYYDLMMRSVRVGELGSPIMEGLGALGVAAVVFYGGQQVIAGATTPGTFFSFLTAVLMLYEPLRKLSRVNSTLQGAVAAAERVFSLLDTPSEAGQEAGKTALAPLREELRFADVALRYQADGPLVLQDINLHVRSGEVVALVGMSGAGKSSLVQLLPRFFEPSHGCITIDGVDISQVSLPSLRAQIGLVSQDVILFDDTLRNNILYGQPTATERQMQAAAVAAYVHEFAMQLSDGYDTLIGERGVKLSGGEKQRVAIARAVLRDAPILILDEATSALDSASEQVVQQALLHLMKDRTTFVIAHRLSTIRHADKIVVLHDGRIVETGHHDGLLERGGYYRRLYDLQFKLQESLDFMPSADIEPDSDRDRMAKR</sequence>
<dbReference type="PANTHER" id="PTHR43394">
    <property type="entry name" value="ATP-DEPENDENT PERMEASE MDL1, MITOCHONDRIAL"/>
    <property type="match status" value="1"/>
</dbReference>
<evidence type="ECO:0000259" key="12">
    <source>
        <dbReference type="PROSITE" id="PS50893"/>
    </source>
</evidence>
<gene>
    <name evidence="14" type="ORF">ETSY1_15480</name>
</gene>
<feature type="transmembrane region" description="Helical" evidence="11">
    <location>
        <begin position="266"/>
        <end position="286"/>
    </location>
</feature>
<dbReference type="InterPro" id="IPR003439">
    <property type="entry name" value="ABC_transporter-like_ATP-bd"/>
</dbReference>
<dbReference type="InterPro" id="IPR017871">
    <property type="entry name" value="ABC_transporter-like_CS"/>
</dbReference>
<evidence type="ECO:0000313" key="15">
    <source>
        <dbReference type="Proteomes" id="UP000019141"/>
    </source>
</evidence>
<feature type="domain" description="ABC transporter" evidence="12">
    <location>
        <begin position="335"/>
        <end position="570"/>
    </location>
</feature>
<dbReference type="PROSITE" id="PS50893">
    <property type="entry name" value="ABC_TRANSPORTER_2"/>
    <property type="match status" value="1"/>
</dbReference>
<evidence type="ECO:0000256" key="4">
    <source>
        <dbReference type="ARBA" id="ARBA00022692"/>
    </source>
</evidence>
<feature type="domain" description="ABC transmembrane type-1" evidence="13">
    <location>
        <begin position="19"/>
        <end position="301"/>
    </location>
</feature>
<dbReference type="Gene3D" id="3.40.50.300">
    <property type="entry name" value="P-loop containing nucleotide triphosphate hydrolases"/>
    <property type="match status" value="1"/>
</dbReference>
<keyword evidence="6" id="KW-0067">ATP-binding</keyword>
<keyword evidence="15" id="KW-1185">Reference proteome</keyword>
<dbReference type="GO" id="GO:0005886">
    <property type="term" value="C:plasma membrane"/>
    <property type="evidence" value="ECO:0007669"/>
    <property type="project" value="UniProtKB-SubCell"/>
</dbReference>
<evidence type="ECO:0000256" key="3">
    <source>
        <dbReference type="ARBA" id="ARBA00022475"/>
    </source>
</evidence>
<dbReference type="InterPro" id="IPR036640">
    <property type="entry name" value="ABC1_TM_sf"/>
</dbReference>
<dbReference type="PROSITE" id="PS00211">
    <property type="entry name" value="ABC_TRANSPORTER_1"/>
    <property type="match status" value="1"/>
</dbReference>
<dbReference type="PROSITE" id="PS50929">
    <property type="entry name" value="ABC_TM1F"/>
    <property type="match status" value="1"/>
</dbReference>
<keyword evidence="9" id="KW-0445">Lipid transport</keyword>
<evidence type="ECO:0000313" key="14">
    <source>
        <dbReference type="EMBL" id="ETW99299.1"/>
    </source>
</evidence>
<dbReference type="Pfam" id="PF00664">
    <property type="entry name" value="ABC_membrane"/>
    <property type="match status" value="1"/>
</dbReference>
<evidence type="ECO:0000259" key="13">
    <source>
        <dbReference type="PROSITE" id="PS50929"/>
    </source>
</evidence>
<proteinExistence type="predicted"/>
<organism evidence="14 15">
    <name type="scientific">Entotheonella factor</name>
    <dbReference type="NCBI Taxonomy" id="1429438"/>
    <lineage>
        <taxon>Bacteria</taxon>
        <taxon>Pseudomonadati</taxon>
        <taxon>Nitrospinota/Tectimicrobiota group</taxon>
        <taxon>Candidatus Tectimicrobiota</taxon>
        <taxon>Candidatus Entotheonellia</taxon>
        <taxon>Candidatus Entotheonellales</taxon>
        <taxon>Candidatus Entotheonellaceae</taxon>
        <taxon>Candidatus Entotheonella</taxon>
    </lineage>
</organism>
<dbReference type="NCBIfam" id="TIGR02203">
    <property type="entry name" value="MsbA_lipidA"/>
    <property type="match status" value="1"/>
</dbReference>
<evidence type="ECO:0000256" key="8">
    <source>
        <dbReference type="ARBA" id="ARBA00022989"/>
    </source>
</evidence>
<dbReference type="GO" id="GO:0005524">
    <property type="term" value="F:ATP binding"/>
    <property type="evidence" value="ECO:0007669"/>
    <property type="project" value="UniProtKB-KW"/>
</dbReference>
<protein>
    <recommendedName>
        <fullName evidence="16">ABC transporter permease</fullName>
    </recommendedName>
</protein>
<evidence type="ECO:0008006" key="16">
    <source>
        <dbReference type="Google" id="ProtNLM"/>
    </source>
</evidence>
<feature type="transmembrane region" description="Helical" evidence="11">
    <location>
        <begin position="241"/>
        <end position="260"/>
    </location>
</feature>
<dbReference type="SUPFAM" id="SSF90123">
    <property type="entry name" value="ABC transporter transmembrane region"/>
    <property type="match status" value="1"/>
</dbReference>
<dbReference type="HOGENOM" id="CLU_000604_84_3_7"/>
<feature type="transmembrane region" description="Helical" evidence="11">
    <location>
        <begin position="16"/>
        <end position="43"/>
    </location>
</feature>
<dbReference type="Pfam" id="PF00005">
    <property type="entry name" value="ABC_tran"/>
    <property type="match status" value="1"/>
</dbReference>
<keyword evidence="5" id="KW-0547">Nucleotide-binding</keyword>
<dbReference type="InterPro" id="IPR011917">
    <property type="entry name" value="ABC_transpr_lipidA"/>
</dbReference>
<evidence type="ECO:0000256" key="10">
    <source>
        <dbReference type="ARBA" id="ARBA00023136"/>
    </source>
</evidence>
<dbReference type="InterPro" id="IPR011527">
    <property type="entry name" value="ABC1_TM_dom"/>
</dbReference>
<evidence type="ECO:0000256" key="7">
    <source>
        <dbReference type="ARBA" id="ARBA00022967"/>
    </source>
</evidence>
<dbReference type="InterPro" id="IPR003593">
    <property type="entry name" value="AAA+_ATPase"/>
</dbReference>
<keyword evidence="4 11" id="KW-0812">Transmembrane</keyword>
<keyword evidence="10 11" id="KW-0472">Membrane</keyword>
<dbReference type="GO" id="GO:0016887">
    <property type="term" value="F:ATP hydrolysis activity"/>
    <property type="evidence" value="ECO:0007669"/>
    <property type="project" value="InterPro"/>
</dbReference>
<name>W4LN50_ENTF1</name>
<dbReference type="FunFam" id="3.40.50.300:FF:000218">
    <property type="entry name" value="Multidrug ABC transporter ATP-binding protein"/>
    <property type="match status" value="1"/>
</dbReference>
<dbReference type="EMBL" id="AZHW01000463">
    <property type="protein sequence ID" value="ETW99299.1"/>
    <property type="molecule type" value="Genomic_DNA"/>
</dbReference>
<evidence type="ECO:0000256" key="11">
    <source>
        <dbReference type="SAM" id="Phobius"/>
    </source>
</evidence>
<evidence type="ECO:0000256" key="1">
    <source>
        <dbReference type="ARBA" id="ARBA00004651"/>
    </source>
</evidence>
<dbReference type="InterPro" id="IPR027417">
    <property type="entry name" value="P-loop_NTPase"/>
</dbReference>
<dbReference type="SUPFAM" id="SSF52540">
    <property type="entry name" value="P-loop containing nucleoside triphosphate hydrolases"/>
    <property type="match status" value="1"/>
</dbReference>